<comment type="subcellular location">
    <subcellularLocation>
        <location evidence="1">Cytoplasm</location>
        <location evidence="1">Cytoskeleton</location>
    </subcellularLocation>
</comment>
<dbReference type="PANTHER" id="PTHR10709:SF2">
    <property type="entry name" value="ACTIN-RELATED PROTEIN 2_3 COMPLEX SUBUNIT"/>
    <property type="match status" value="1"/>
</dbReference>
<dbReference type="FunFam" id="2.130.10.10:FF:000331">
    <property type="entry name" value="Actin-related protein 2/3 complex subunit"/>
    <property type="match status" value="1"/>
</dbReference>
<dbReference type="GO" id="GO:0005885">
    <property type="term" value="C:Arp2/3 protein complex"/>
    <property type="evidence" value="ECO:0007669"/>
    <property type="project" value="UniProtKB-UniRule"/>
</dbReference>
<dbReference type="PANTHER" id="PTHR10709">
    <property type="entry name" value="ACTIN-RELATED PROTEIN 2/3 COMPLEX SUBUNIT 1"/>
    <property type="match status" value="1"/>
</dbReference>
<dbReference type="InterPro" id="IPR036322">
    <property type="entry name" value="WD40_repeat_dom_sf"/>
</dbReference>
<gene>
    <name evidence="14" type="primary">LOC108806994</name>
</gene>
<dbReference type="SMART" id="SM00320">
    <property type="entry name" value="WD40"/>
    <property type="match status" value="6"/>
</dbReference>
<proteinExistence type="inferred from homology"/>
<dbReference type="GeneID" id="108806994"/>
<dbReference type="KEGG" id="rsz:108806994"/>
<dbReference type="PIRSF" id="PIRSF038093">
    <property type="entry name" value="ARP2/3_su1"/>
    <property type="match status" value="1"/>
</dbReference>
<dbReference type="PROSITE" id="PS50082">
    <property type="entry name" value="WD_REPEATS_2"/>
    <property type="match status" value="2"/>
</dbReference>
<keyword evidence="13" id="KW-1185">Reference proteome</keyword>
<dbReference type="Gene3D" id="2.130.10.10">
    <property type="entry name" value="YVTN repeat-like/Quinoprotein amine dehydrogenase"/>
    <property type="match status" value="1"/>
</dbReference>
<evidence type="ECO:0000256" key="10">
    <source>
        <dbReference type="PIRNR" id="PIRNR038093"/>
    </source>
</evidence>
<sequence length="381" mass="42346">MAVVDVHRFAESITCHAWSPDLSMVAFCPNNNEVHIYKSSSQDQWERLHVLEKHDQIVSGIDWSSNSNKIVTVSHDRNSYVWSLEGGEWVPTLVILRLNRAALCVQWSPKENKFAVGSGAKTVCICYYEQENNWWVSKLIRKRHESSVTSVAWHPNNILLATTCTDGKCRVFSTFIKGVDTKDPKAGSPAESKFGEQILQLDLSYSWAFGVKWSPSGNTLAYVGHSSMIYFVDDVGPSPLAQSVAFRDLPLRDVLFISEKMVIGVGYDSNPMVFAADDTGIWSFIRYIGEKKAASSGASYSSQFSEAFTKFYGQSKATTANEASESSKSRGGVHDNCINSIVPLSKAGSPKVMRFSTSGLDGKIAIWDLENMQEELGHQFY</sequence>
<keyword evidence="3 10" id="KW-0963">Cytoplasm</keyword>
<dbReference type="PROSITE" id="PS50294">
    <property type="entry name" value="WD_REPEATS_REGION"/>
    <property type="match status" value="1"/>
</dbReference>
<evidence type="ECO:0000313" key="14">
    <source>
        <dbReference type="RefSeq" id="XP_018434722.2"/>
    </source>
</evidence>
<reference evidence="14" key="2">
    <citation type="submission" date="2025-08" db="UniProtKB">
        <authorList>
            <consortium name="RefSeq"/>
        </authorList>
    </citation>
    <scope>IDENTIFICATION</scope>
    <source>
        <tissue evidence="14">Leaf</tissue>
    </source>
</reference>
<evidence type="ECO:0000256" key="7">
    <source>
        <dbReference type="ARBA" id="ARBA00023212"/>
    </source>
</evidence>
<dbReference type="GO" id="GO:0034314">
    <property type="term" value="P:Arp2/3 complex-mediated actin nucleation"/>
    <property type="evidence" value="ECO:0007669"/>
    <property type="project" value="UniProtKB-UniRule"/>
</dbReference>
<evidence type="ECO:0000256" key="8">
    <source>
        <dbReference type="ARBA" id="ARBA00059196"/>
    </source>
</evidence>
<protein>
    <recommendedName>
        <fullName evidence="10">Actin-related protein 2/3 complex subunit</fullName>
    </recommendedName>
</protein>
<evidence type="ECO:0000256" key="9">
    <source>
        <dbReference type="ARBA" id="ARBA00065908"/>
    </source>
</evidence>
<feature type="domain" description="Anaphase-promoting complex subunit 4-like WD40" evidence="12">
    <location>
        <begin position="17"/>
        <end position="108"/>
    </location>
</feature>
<comment type="function">
    <text evidence="10">Functions as component of the Arp2/3 complex which is involved in regulation of actin polymerization and together with an activating nucleation-promoting factor (NPF) mediates the formation of branched actin networks.</text>
</comment>
<dbReference type="Pfam" id="PF12894">
    <property type="entry name" value="ANAPC4_WD40"/>
    <property type="match status" value="1"/>
</dbReference>
<organism evidence="13 14">
    <name type="scientific">Raphanus sativus</name>
    <name type="common">Radish</name>
    <name type="synonym">Raphanus raphanistrum var. sativus</name>
    <dbReference type="NCBI Taxonomy" id="3726"/>
    <lineage>
        <taxon>Eukaryota</taxon>
        <taxon>Viridiplantae</taxon>
        <taxon>Streptophyta</taxon>
        <taxon>Embryophyta</taxon>
        <taxon>Tracheophyta</taxon>
        <taxon>Spermatophyta</taxon>
        <taxon>Magnoliopsida</taxon>
        <taxon>eudicotyledons</taxon>
        <taxon>Gunneridae</taxon>
        <taxon>Pentapetalae</taxon>
        <taxon>rosids</taxon>
        <taxon>malvids</taxon>
        <taxon>Brassicales</taxon>
        <taxon>Brassicaceae</taxon>
        <taxon>Brassiceae</taxon>
        <taxon>Raphanus</taxon>
    </lineage>
</organism>
<feature type="repeat" description="WD" evidence="11">
    <location>
        <begin position="51"/>
        <end position="92"/>
    </location>
</feature>
<evidence type="ECO:0000256" key="2">
    <source>
        <dbReference type="ARBA" id="ARBA00006260"/>
    </source>
</evidence>
<comment type="similarity">
    <text evidence="2 10">Belongs to the WD repeat ARPC1 family.</text>
</comment>
<evidence type="ECO:0000313" key="13">
    <source>
        <dbReference type="Proteomes" id="UP000504610"/>
    </source>
</evidence>
<dbReference type="Proteomes" id="UP000504610">
    <property type="component" value="Chromosome 6"/>
</dbReference>
<evidence type="ECO:0000256" key="11">
    <source>
        <dbReference type="PROSITE-ProRule" id="PRU00221"/>
    </source>
</evidence>
<evidence type="ECO:0000256" key="5">
    <source>
        <dbReference type="ARBA" id="ARBA00022737"/>
    </source>
</evidence>
<keyword evidence="4 11" id="KW-0853">WD repeat</keyword>
<dbReference type="Pfam" id="PF00400">
    <property type="entry name" value="WD40"/>
    <property type="match status" value="1"/>
</dbReference>
<dbReference type="InterPro" id="IPR024977">
    <property type="entry name" value="Apc4-like_WD40_dom"/>
</dbReference>
<keyword evidence="6 10" id="KW-0009">Actin-binding</keyword>
<name>A0A6J0JGG5_RAPSA</name>
<keyword evidence="5" id="KW-0677">Repeat</keyword>
<dbReference type="InterPro" id="IPR001680">
    <property type="entry name" value="WD40_rpt"/>
</dbReference>
<comment type="subunit">
    <text evidence="9">Component of the Arp2/3 complex composed of ARP2, ARP3, ARPC1/p41-ARC, ARPC2/p34-ARC, ARPC3/p21-ARC, ARPC4/p20-ARC and ARPC5/p16-ARC.</text>
</comment>
<dbReference type="GO" id="GO:0051015">
    <property type="term" value="F:actin filament binding"/>
    <property type="evidence" value="ECO:0007669"/>
    <property type="project" value="TreeGrafter"/>
</dbReference>
<reference evidence="13" key="1">
    <citation type="journal article" date="2019" name="Database">
        <title>The radish genome database (RadishGD): an integrated information resource for radish genomics.</title>
        <authorList>
            <person name="Yu H.J."/>
            <person name="Baek S."/>
            <person name="Lee Y.J."/>
            <person name="Cho A."/>
            <person name="Mun J.H."/>
        </authorList>
    </citation>
    <scope>NUCLEOTIDE SEQUENCE [LARGE SCALE GENOMIC DNA]</scope>
    <source>
        <strain evidence="13">cv. WK10039</strain>
    </source>
</reference>
<accession>A0A6J0JGG5</accession>
<dbReference type="InterPro" id="IPR015943">
    <property type="entry name" value="WD40/YVTN_repeat-like_dom_sf"/>
</dbReference>
<feature type="repeat" description="WD" evidence="11">
    <location>
        <begin position="141"/>
        <end position="173"/>
    </location>
</feature>
<evidence type="ECO:0000256" key="1">
    <source>
        <dbReference type="ARBA" id="ARBA00004245"/>
    </source>
</evidence>
<evidence type="ECO:0000259" key="12">
    <source>
        <dbReference type="Pfam" id="PF12894"/>
    </source>
</evidence>
<dbReference type="OrthoDB" id="406844at2759"/>
<dbReference type="InterPro" id="IPR017383">
    <property type="entry name" value="ARPC1"/>
</dbReference>
<evidence type="ECO:0000256" key="3">
    <source>
        <dbReference type="ARBA" id="ARBA00022490"/>
    </source>
</evidence>
<evidence type="ECO:0000256" key="4">
    <source>
        <dbReference type="ARBA" id="ARBA00022574"/>
    </source>
</evidence>
<dbReference type="AlphaFoldDB" id="A0A6J0JGG5"/>
<dbReference type="SUPFAM" id="SSF50978">
    <property type="entry name" value="WD40 repeat-like"/>
    <property type="match status" value="1"/>
</dbReference>
<dbReference type="RefSeq" id="XP_018434722.2">
    <property type="nucleotide sequence ID" value="XM_018579220.2"/>
</dbReference>
<evidence type="ECO:0000256" key="6">
    <source>
        <dbReference type="ARBA" id="ARBA00023203"/>
    </source>
</evidence>
<comment type="function">
    <text evidence="8">Functions as a component of the Arp2/3 complex which is involved in regulation of actin polymerization and together with an activating nucleation-promoting factor (NPF) mediates the formation of branched actin networks. Arp2/3 complex plays a critical role in the control of cell morphogenesis via the modulation of cell polarity development.</text>
</comment>
<keyword evidence="7 10" id="KW-0206">Cytoskeleton</keyword>